<evidence type="ECO:0000256" key="1">
    <source>
        <dbReference type="SAM" id="MobiDB-lite"/>
    </source>
</evidence>
<protein>
    <submittedName>
        <fullName evidence="4">Transglycosylase SLT domain protein</fullName>
    </submittedName>
</protein>
<accession>A0AAW3FBJ8</accession>
<dbReference type="InterPro" id="IPR023346">
    <property type="entry name" value="Lysozyme-like_dom_sf"/>
</dbReference>
<name>A0AAW3FBJ8_BURGA</name>
<dbReference type="Gene3D" id="1.10.530.10">
    <property type="match status" value="1"/>
</dbReference>
<dbReference type="AlphaFoldDB" id="A0AAW3FBJ8"/>
<organism evidence="4 5">
    <name type="scientific">Burkholderia gladioli</name>
    <name type="common">Pseudomonas marginata</name>
    <name type="synonym">Phytomonas marginata</name>
    <dbReference type="NCBI Taxonomy" id="28095"/>
    <lineage>
        <taxon>Bacteria</taxon>
        <taxon>Pseudomonadati</taxon>
        <taxon>Pseudomonadota</taxon>
        <taxon>Betaproteobacteria</taxon>
        <taxon>Burkholderiales</taxon>
        <taxon>Burkholderiaceae</taxon>
        <taxon>Burkholderia</taxon>
    </lineage>
</organism>
<evidence type="ECO:0000313" key="5">
    <source>
        <dbReference type="Proteomes" id="UP000029590"/>
    </source>
</evidence>
<dbReference type="KEGG" id="bgo:BM43_7548"/>
<feature type="signal peptide" evidence="2">
    <location>
        <begin position="1"/>
        <end position="33"/>
    </location>
</feature>
<dbReference type="Pfam" id="PF01464">
    <property type="entry name" value="SLT"/>
    <property type="match status" value="1"/>
</dbReference>
<comment type="caution">
    <text evidence="4">The sequence shown here is derived from an EMBL/GenBank/DDBJ whole genome shotgun (WGS) entry which is preliminary data.</text>
</comment>
<dbReference type="RefSeq" id="WP_080752316.1">
    <property type="nucleotide sequence ID" value="NZ_CP009320.1"/>
</dbReference>
<dbReference type="CDD" id="cd13400">
    <property type="entry name" value="LT_IagB-like"/>
    <property type="match status" value="1"/>
</dbReference>
<feature type="chain" id="PRO_5043924028" evidence="2">
    <location>
        <begin position="34"/>
        <end position="184"/>
    </location>
</feature>
<dbReference type="Proteomes" id="UP000029590">
    <property type="component" value="Unassembled WGS sequence"/>
</dbReference>
<sequence>MDTVSIPHRGGRKAAAVALACLSLFLGVTNVYADCLDAAALYHGVDPSLVHAIASIESGFKPTALNLNRNGSEDIGLMQINSSWLPTLARYGISRASLFDACTNAYVGTWILAQNFARLGLTWNAVGAYNAMSANKRVQYARRVYAELFKVMPRATTTQPVSPAVVAPVPPSNTASGLSVAETE</sequence>
<evidence type="ECO:0000256" key="2">
    <source>
        <dbReference type="SAM" id="SignalP"/>
    </source>
</evidence>
<feature type="domain" description="Transglycosylase SLT" evidence="3">
    <location>
        <begin position="35"/>
        <end position="137"/>
    </location>
</feature>
<feature type="compositionally biased region" description="Low complexity" evidence="1">
    <location>
        <begin position="160"/>
        <end position="176"/>
    </location>
</feature>
<feature type="region of interest" description="Disordered" evidence="1">
    <location>
        <begin position="160"/>
        <end position="184"/>
    </location>
</feature>
<dbReference type="InterPro" id="IPR008258">
    <property type="entry name" value="Transglycosylase_SLT_dom_1"/>
</dbReference>
<evidence type="ECO:0000313" key="4">
    <source>
        <dbReference type="EMBL" id="KGC24065.1"/>
    </source>
</evidence>
<reference evidence="4 5" key="1">
    <citation type="submission" date="2014-04" db="EMBL/GenBank/DDBJ databases">
        <authorList>
            <person name="Bishop-Lilly K.A."/>
            <person name="Broomall S.M."/>
            <person name="Chain P.S."/>
            <person name="Chertkov O."/>
            <person name="Coyne S.R."/>
            <person name="Daligault H.E."/>
            <person name="Davenport K.W."/>
            <person name="Erkkila T."/>
            <person name="Frey K.G."/>
            <person name="Gibbons H.S."/>
            <person name="Gu W."/>
            <person name="Jaissle J."/>
            <person name="Johnson S.L."/>
            <person name="Koroleva G.I."/>
            <person name="Ladner J.T."/>
            <person name="Lo C.-C."/>
            <person name="Minogue T.D."/>
            <person name="Munk C."/>
            <person name="Palacios G.F."/>
            <person name="Redden C.L."/>
            <person name="Rosenzweig C.N."/>
            <person name="Scholz M.B."/>
            <person name="Teshima H."/>
            <person name="Xu Y."/>
        </authorList>
    </citation>
    <scope>NUCLEOTIDE SEQUENCE [LARGE SCALE GENOMIC DNA]</scope>
    <source>
        <strain evidence="5">gladioli</strain>
    </source>
</reference>
<keyword evidence="2" id="KW-0732">Signal</keyword>
<evidence type="ECO:0000259" key="3">
    <source>
        <dbReference type="Pfam" id="PF01464"/>
    </source>
</evidence>
<proteinExistence type="predicted"/>
<dbReference type="SUPFAM" id="SSF53955">
    <property type="entry name" value="Lysozyme-like"/>
    <property type="match status" value="1"/>
</dbReference>
<gene>
    <name evidence="4" type="ORF">DM48_8017</name>
</gene>
<dbReference type="EMBL" id="JPGG01000011">
    <property type="protein sequence ID" value="KGC24065.1"/>
    <property type="molecule type" value="Genomic_DNA"/>
</dbReference>